<reference evidence="4" key="2">
    <citation type="submission" date="2025-08" db="UniProtKB">
        <authorList>
            <consortium name="RefSeq"/>
        </authorList>
    </citation>
    <scope>IDENTIFICATION</scope>
    <source>
        <tissue evidence="4">Leaf</tissue>
    </source>
</reference>
<proteinExistence type="predicted"/>
<dbReference type="GO" id="GO:0003723">
    <property type="term" value="F:RNA binding"/>
    <property type="evidence" value="ECO:0007669"/>
    <property type="project" value="TreeGrafter"/>
</dbReference>
<dbReference type="Proteomes" id="UP000515151">
    <property type="component" value="Chromosome 1"/>
</dbReference>
<dbReference type="PROSITE" id="PS51038">
    <property type="entry name" value="BAH"/>
    <property type="match status" value="1"/>
</dbReference>
<dbReference type="GeneID" id="116215011"/>
<dbReference type="InterPro" id="IPR043151">
    <property type="entry name" value="BAH_sf"/>
</dbReference>
<dbReference type="InterPro" id="IPR001025">
    <property type="entry name" value="BAH_dom"/>
</dbReference>
<dbReference type="Gene3D" id="2.30.30.490">
    <property type="match status" value="1"/>
</dbReference>
<dbReference type="OrthoDB" id="1896853at2759"/>
<feature type="domain" description="BAH" evidence="2">
    <location>
        <begin position="28"/>
        <end position="153"/>
    </location>
</feature>
<keyword evidence="3" id="KW-1185">Reference proteome</keyword>
<evidence type="ECO:0000256" key="1">
    <source>
        <dbReference type="SAM" id="MobiDB-lite"/>
    </source>
</evidence>
<dbReference type="GO" id="GO:0003682">
    <property type="term" value="F:chromatin binding"/>
    <property type="evidence" value="ECO:0007669"/>
    <property type="project" value="InterPro"/>
</dbReference>
<protein>
    <submittedName>
        <fullName evidence="4">Protein ANTI-SILENCING 1 isoform X1</fullName>
    </submittedName>
</protein>
<evidence type="ECO:0000259" key="2">
    <source>
        <dbReference type="PROSITE" id="PS51038"/>
    </source>
</evidence>
<reference evidence="3" key="1">
    <citation type="journal article" date="2020" name="Plant Biotechnol. J.">
        <title>The pomegranate (Punica granatum L.) draft genome dissects genetic divergence between soft- and hard-seeded cultivars.</title>
        <authorList>
            <person name="Luo X."/>
            <person name="Li H."/>
            <person name="Wu Z."/>
            <person name="Yao W."/>
            <person name="Zhao P."/>
            <person name="Cao D."/>
            <person name="Yu H."/>
            <person name="Li K."/>
            <person name="Poudel K."/>
            <person name="Zhao D."/>
            <person name="Zhang F."/>
            <person name="Xia X."/>
            <person name="Chen L."/>
            <person name="Wang Q."/>
            <person name="Jing D."/>
            <person name="Cao S."/>
        </authorList>
    </citation>
    <scope>NUCLEOTIDE SEQUENCE [LARGE SCALE GENOMIC DNA]</scope>
    <source>
        <strain evidence="3">cv. Tunisia</strain>
    </source>
</reference>
<sequence>MKMPLELYQEDNVNRDVQSYESVTYDGVEYCLHDCVIFYQAGEAETYIGKIVKIIDTTDCGKQLEVVWFFRPSEIRNYLGDYEPQWNEIFLASCEGEGLSNTNFLEAAQGKCSVVCISKDQRNPLPSKAELRSADYIFSCTFDVGKLTISRKFPNEIHGFRVENFFNKRKDRDLTLSPIRKPSLNYPTGMLDREVDAVTDDQKYDDKHTVKEEWVRPTSPIKVRCLGNENVALKFKSISDDKVQERISSGKPKEKDKEKFSSHFSASSPVKQKSKKKVRFSDEVNVAVTQTRDQVPLEPPQLNFPKDKGKNSNEASSLVEQDQATKTDNNADGGHWFKRFVTPWRERLQKAQERGTLVLLDNLDPTYSSCEVELKFPDVAQEIVRSAFNERVEAKMVTQTPFSCPLYGKAFVIFKSKYAATAVINKLNRSCLMLTDQRPVLGCVGSLRKSDDSKLFIGHYKIKPKRLTEDARSAVATSHCSQENTIEYSMGMEWRTLQEKTERWWKQLHEKQAKEMMELKKQLRIQT</sequence>
<evidence type="ECO:0000313" key="3">
    <source>
        <dbReference type="Proteomes" id="UP000515151"/>
    </source>
</evidence>
<feature type="compositionally biased region" description="Basic and acidic residues" evidence="1">
    <location>
        <begin position="251"/>
        <end position="261"/>
    </location>
</feature>
<feature type="compositionally biased region" description="Polar residues" evidence="1">
    <location>
        <begin position="312"/>
        <end position="330"/>
    </location>
</feature>
<name>A0A6P8EKX3_PUNGR</name>
<organism evidence="3 4">
    <name type="scientific">Punica granatum</name>
    <name type="common">Pomegranate</name>
    <dbReference type="NCBI Taxonomy" id="22663"/>
    <lineage>
        <taxon>Eukaryota</taxon>
        <taxon>Viridiplantae</taxon>
        <taxon>Streptophyta</taxon>
        <taxon>Embryophyta</taxon>
        <taxon>Tracheophyta</taxon>
        <taxon>Spermatophyta</taxon>
        <taxon>Magnoliopsida</taxon>
        <taxon>eudicotyledons</taxon>
        <taxon>Gunneridae</taxon>
        <taxon>Pentapetalae</taxon>
        <taxon>rosids</taxon>
        <taxon>malvids</taxon>
        <taxon>Myrtales</taxon>
        <taxon>Lythraceae</taxon>
        <taxon>Punica</taxon>
    </lineage>
</organism>
<dbReference type="AlphaFoldDB" id="A0A6P8EKX3"/>
<dbReference type="PANTHER" id="PTHR47073">
    <property type="entry name" value="PROTEIN ANTI-SILENCING 1"/>
    <property type="match status" value="1"/>
</dbReference>
<dbReference type="PANTHER" id="PTHR47073:SF7">
    <property type="entry name" value="BAH DOMAIN-CONTAINING PROTEIN"/>
    <property type="match status" value="1"/>
</dbReference>
<dbReference type="FunFam" id="2.30.30.490:FF:000017">
    <property type="entry name" value="Bromo-adjacent homology (BAH) domain-containing protein"/>
    <property type="match status" value="1"/>
</dbReference>
<gene>
    <name evidence="4" type="primary">LOC116215011</name>
</gene>
<accession>A0A6P8EKX3</accession>
<dbReference type="Pfam" id="PF01426">
    <property type="entry name" value="BAH"/>
    <property type="match status" value="1"/>
</dbReference>
<evidence type="ECO:0000313" key="4">
    <source>
        <dbReference type="RefSeq" id="XP_031406428.1"/>
    </source>
</evidence>
<feature type="region of interest" description="Disordered" evidence="1">
    <location>
        <begin position="242"/>
        <end position="332"/>
    </location>
</feature>
<dbReference type="RefSeq" id="XP_031406428.1">
    <property type="nucleotide sequence ID" value="XM_031550568.1"/>
</dbReference>